<dbReference type="AlphaFoldDB" id="A0A8T4LDN5"/>
<protein>
    <submittedName>
        <fullName evidence="1">Uncharacterized protein</fullName>
    </submittedName>
</protein>
<evidence type="ECO:0000313" key="2">
    <source>
        <dbReference type="Proteomes" id="UP000675968"/>
    </source>
</evidence>
<name>A0A8T4LDN5_9ARCH</name>
<organism evidence="1 2">
    <name type="scientific">Candidatus Iainarchaeum sp</name>
    <dbReference type="NCBI Taxonomy" id="3101447"/>
    <lineage>
        <taxon>Archaea</taxon>
        <taxon>Candidatus Iainarchaeota</taxon>
        <taxon>Candidatus Iainarchaeia</taxon>
        <taxon>Candidatus Iainarchaeales</taxon>
        <taxon>Candidatus Iainarchaeaceae</taxon>
        <taxon>Candidatus Iainarchaeum</taxon>
    </lineage>
</organism>
<gene>
    <name evidence="1" type="ORF">J4215_02370</name>
</gene>
<proteinExistence type="predicted"/>
<dbReference type="EMBL" id="JAGVWC010000009">
    <property type="protein sequence ID" value="MBS3061405.1"/>
    <property type="molecule type" value="Genomic_DNA"/>
</dbReference>
<reference evidence="1" key="1">
    <citation type="submission" date="2021-03" db="EMBL/GenBank/DDBJ databases">
        <authorList>
            <person name="Jaffe A."/>
        </authorList>
    </citation>
    <scope>NUCLEOTIDE SEQUENCE</scope>
    <source>
        <strain evidence="1">RIFCSPLOWO2_01_FULL_AR10_48_17</strain>
    </source>
</reference>
<reference evidence="1" key="2">
    <citation type="submission" date="2021-05" db="EMBL/GenBank/DDBJ databases">
        <title>Protein family content uncovers lineage relationships and bacterial pathway maintenance mechanisms in DPANN archaea.</title>
        <authorList>
            <person name="Castelle C.J."/>
            <person name="Meheust R."/>
            <person name="Jaffe A.L."/>
            <person name="Seitz K."/>
            <person name="Gong X."/>
            <person name="Baker B.J."/>
            <person name="Banfield J.F."/>
        </authorList>
    </citation>
    <scope>NUCLEOTIDE SEQUENCE</scope>
    <source>
        <strain evidence="1">RIFCSPLOWO2_01_FULL_AR10_48_17</strain>
    </source>
</reference>
<comment type="caution">
    <text evidence="1">The sequence shown here is derived from an EMBL/GenBank/DDBJ whole genome shotgun (WGS) entry which is preliminary data.</text>
</comment>
<dbReference type="Proteomes" id="UP000675968">
    <property type="component" value="Unassembled WGS sequence"/>
</dbReference>
<sequence>MPLEFVLPFGKKSGLKNLIFSILANEHPLRLINLVTRIRRRYGKEVSFQAVRKAVLGLVEEGILVREENRYSIDKAWLRGIKQSVDALYADLNEEKSTAKRTESIRGEVSIFSFDSLNSMVLFWQDIISNWFSSFKKGDYNMNCYQAAHAWESLLHLEREKTVMGQLRKKRIKSVIVCMGNTPLDHNIMRFYKKIGVKMVIRPSFSQFDRGHYLATYGDLVVQTQYPGEIMRALERFFKKNKSLEDLDLKALSDIANQKCALKLTVIKNLEMARQLNRSIMAVP</sequence>
<evidence type="ECO:0000313" key="1">
    <source>
        <dbReference type="EMBL" id="MBS3061405.1"/>
    </source>
</evidence>
<accession>A0A8T4LDN5</accession>